<dbReference type="AlphaFoldDB" id="A0A3N2C7C0"/>
<sequence>MSDDDHESMLDGLAGADLDGHTIDELSDYLDSGREPLDPDIEASPGCQLALDALLRLRTQTWALLKSEAATHSEQDRSWMHAVLQNISLEAHAGRDIPLRHPDPEVHLRITEGSVRTLIRGVGDSVGGVIVGRVRLDGDVTTLDAPVTVAITASAAFGNNLERLSQLIRDRVVAELATHTELNVVAVDVTIIDIHTQRVARPEDS</sequence>
<reference evidence="1 2" key="1">
    <citation type="submission" date="2018-11" db="EMBL/GenBank/DDBJ databases">
        <title>Sequencing the genomes of 1000 actinobacteria strains.</title>
        <authorList>
            <person name="Klenk H.-P."/>
        </authorList>
    </citation>
    <scope>NUCLEOTIDE SEQUENCE [LARGE SCALE GENOMIC DNA]</scope>
    <source>
        <strain evidence="1 2">DSM 14012</strain>
    </source>
</reference>
<dbReference type="RefSeq" id="WP_143736361.1">
    <property type="nucleotide sequence ID" value="NZ_FXAP01000002.1"/>
</dbReference>
<gene>
    <name evidence="1" type="ORF">EDD42_3520</name>
</gene>
<dbReference type="EMBL" id="RKHL01000001">
    <property type="protein sequence ID" value="ROR83409.1"/>
    <property type="molecule type" value="Genomic_DNA"/>
</dbReference>
<proteinExistence type="predicted"/>
<evidence type="ECO:0000313" key="1">
    <source>
        <dbReference type="EMBL" id="ROR83409.1"/>
    </source>
</evidence>
<organism evidence="1 2">
    <name type="scientific">Plantibacter flavus</name>
    <dbReference type="NCBI Taxonomy" id="150123"/>
    <lineage>
        <taxon>Bacteria</taxon>
        <taxon>Bacillati</taxon>
        <taxon>Actinomycetota</taxon>
        <taxon>Actinomycetes</taxon>
        <taxon>Micrococcales</taxon>
        <taxon>Microbacteriaceae</taxon>
        <taxon>Plantibacter</taxon>
    </lineage>
</organism>
<keyword evidence="2" id="KW-1185">Reference proteome</keyword>
<comment type="caution">
    <text evidence="1">The sequence shown here is derived from an EMBL/GenBank/DDBJ whole genome shotgun (WGS) entry which is preliminary data.</text>
</comment>
<protein>
    <recommendedName>
        <fullName evidence="3">Asp23/Gls24 family envelope stress response protein</fullName>
    </recommendedName>
</protein>
<evidence type="ECO:0000313" key="2">
    <source>
        <dbReference type="Proteomes" id="UP000266915"/>
    </source>
</evidence>
<accession>A0A3N2C7C0</accession>
<evidence type="ECO:0008006" key="3">
    <source>
        <dbReference type="Google" id="ProtNLM"/>
    </source>
</evidence>
<name>A0A3N2C7C0_9MICO</name>
<dbReference type="Proteomes" id="UP000266915">
    <property type="component" value="Unassembled WGS sequence"/>
</dbReference>